<keyword evidence="2" id="KW-1185">Reference proteome</keyword>
<dbReference type="PANTHER" id="PTHR35004:SF7">
    <property type="entry name" value="INTEGRASE PROTEIN"/>
    <property type="match status" value="1"/>
</dbReference>
<comment type="caution">
    <text evidence="1">The sequence shown here is derived from an EMBL/GenBank/DDBJ whole genome shotgun (WGS) entry which is preliminary data.</text>
</comment>
<dbReference type="eggNOG" id="COG4584">
    <property type="taxonomic scope" value="Bacteria"/>
</dbReference>
<accession>K9GPG6</accession>
<evidence type="ECO:0000313" key="1">
    <source>
        <dbReference type="EMBL" id="EKV26574.1"/>
    </source>
</evidence>
<gene>
    <name evidence="1" type="ORF">C882_2286</name>
</gene>
<dbReference type="Proteomes" id="UP000009881">
    <property type="component" value="Unassembled WGS sequence"/>
</dbReference>
<protein>
    <submittedName>
        <fullName evidence="1">Mobile element protein</fullName>
    </submittedName>
</protein>
<sequence length="86" mass="10070">MTAAFIPLTFLPGEAYQFDWAEEWVILDGVTTKVQVAHLRLSHSRMPYVRVYLRQAQEMVFDAHARAFAFWGGTCERGIYDNMKRR</sequence>
<organism evidence="1 2">
    <name type="scientific">Caenispirillum salinarum AK4</name>
    <dbReference type="NCBI Taxonomy" id="1238182"/>
    <lineage>
        <taxon>Bacteria</taxon>
        <taxon>Pseudomonadati</taxon>
        <taxon>Pseudomonadota</taxon>
        <taxon>Alphaproteobacteria</taxon>
        <taxon>Rhodospirillales</taxon>
        <taxon>Novispirillaceae</taxon>
        <taxon>Caenispirillum</taxon>
    </lineage>
</organism>
<dbReference type="PATRIC" id="fig|1238182.3.peg.4241"/>
<dbReference type="STRING" id="1238182.C882_2286"/>
<dbReference type="PANTHER" id="PTHR35004">
    <property type="entry name" value="TRANSPOSASE RV3428C-RELATED"/>
    <property type="match status" value="1"/>
</dbReference>
<dbReference type="AlphaFoldDB" id="K9GPG6"/>
<evidence type="ECO:0000313" key="2">
    <source>
        <dbReference type="Proteomes" id="UP000009881"/>
    </source>
</evidence>
<proteinExistence type="predicted"/>
<dbReference type="EMBL" id="ANHY01000027">
    <property type="protein sequence ID" value="EKV26574.1"/>
    <property type="molecule type" value="Genomic_DNA"/>
</dbReference>
<name>K9GPG6_9PROT</name>
<reference evidence="1 2" key="1">
    <citation type="journal article" date="2013" name="Genome Announc.">
        <title>Draft Genome Sequence of an Alphaproteobacterium, Caenispirillum salinarum AK4(T), Isolated from a Solar Saltern.</title>
        <authorList>
            <person name="Khatri I."/>
            <person name="Singh A."/>
            <person name="Korpole S."/>
            <person name="Pinnaka A.K."/>
            <person name="Subramanian S."/>
        </authorList>
    </citation>
    <scope>NUCLEOTIDE SEQUENCE [LARGE SCALE GENOMIC DNA]</scope>
    <source>
        <strain evidence="1 2">AK4</strain>
    </source>
</reference>